<evidence type="ECO:0000259" key="2">
    <source>
        <dbReference type="Pfam" id="PF24580"/>
    </source>
</evidence>
<organism evidence="3 4">
    <name type="scientific">Jimgerdemannia flammicorona</name>
    <dbReference type="NCBI Taxonomy" id="994334"/>
    <lineage>
        <taxon>Eukaryota</taxon>
        <taxon>Fungi</taxon>
        <taxon>Fungi incertae sedis</taxon>
        <taxon>Mucoromycota</taxon>
        <taxon>Mucoromycotina</taxon>
        <taxon>Endogonomycetes</taxon>
        <taxon>Endogonales</taxon>
        <taxon>Endogonaceae</taxon>
        <taxon>Jimgerdemannia</taxon>
    </lineage>
</organism>
<sequence>MSLEERMLEKERLAKAAGKASEYALSTLTNGAIEASMVMDHFRMAGDGDWMNHLSFCVRGISYVFDWLIHVLFALFIIELTREEVKEEIDQWTREFEEKWADKKLVKLERKKYHVWIHERIEDVEAQLKDVSNRRFPKLVDELLTMNFFTTKEIRHMCASLEETIVLRFELGWKVSVLNGEKPEKPPRRKKTDGHDTRRKEKMKVTEANDEV</sequence>
<feature type="domain" description="DUF7607" evidence="2">
    <location>
        <begin position="83"/>
        <end position="183"/>
    </location>
</feature>
<dbReference type="AlphaFoldDB" id="A0A433Q264"/>
<dbReference type="InterPro" id="IPR056026">
    <property type="entry name" value="DUF7607"/>
</dbReference>
<proteinExistence type="predicted"/>
<accession>A0A433Q264</accession>
<feature type="compositionally biased region" description="Basic and acidic residues" evidence="1">
    <location>
        <begin position="193"/>
        <end position="212"/>
    </location>
</feature>
<name>A0A433Q264_9FUNG</name>
<evidence type="ECO:0000313" key="4">
    <source>
        <dbReference type="Proteomes" id="UP000274822"/>
    </source>
</evidence>
<evidence type="ECO:0000256" key="1">
    <source>
        <dbReference type="SAM" id="MobiDB-lite"/>
    </source>
</evidence>
<keyword evidence="4" id="KW-1185">Reference proteome</keyword>
<evidence type="ECO:0000313" key="3">
    <source>
        <dbReference type="EMBL" id="RUS23764.1"/>
    </source>
</evidence>
<gene>
    <name evidence="3" type="ORF">BC938DRAFT_474660</name>
</gene>
<reference evidence="3 4" key="1">
    <citation type="journal article" date="2018" name="New Phytol.">
        <title>Phylogenomics of Endogonaceae and evolution of mycorrhizas within Mucoromycota.</title>
        <authorList>
            <person name="Chang Y."/>
            <person name="Desiro A."/>
            <person name="Na H."/>
            <person name="Sandor L."/>
            <person name="Lipzen A."/>
            <person name="Clum A."/>
            <person name="Barry K."/>
            <person name="Grigoriev I.V."/>
            <person name="Martin F.M."/>
            <person name="Stajich J.E."/>
            <person name="Smith M.E."/>
            <person name="Bonito G."/>
            <person name="Spatafora J.W."/>
        </authorList>
    </citation>
    <scope>NUCLEOTIDE SEQUENCE [LARGE SCALE GENOMIC DNA]</scope>
    <source>
        <strain evidence="3 4">AD002</strain>
    </source>
</reference>
<comment type="caution">
    <text evidence="3">The sequence shown here is derived from an EMBL/GenBank/DDBJ whole genome shotgun (WGS) entry which is preliminary data.</text>
</comment>
<dbReference type="EMBL" id="RBNJ01018650">
    <property type="protein sequence ID" value="RUS23764.1"/>
    <property type="molecule type" value="Genomic_DNA"/>
</dbReference>
<dbReference type="Pfam" id="PF24580">
    <property type="entry name" value="DUF7607"/>
    <property type="match status" value="1"/>
</dbReference>
<protein>
    <recommendedName>
        <fullName evidence="2">DUF7607 domain-containing protein</fullName>
    </recommendedName>
</protein>
<feature type="region of interest" description="Disordered" evidence="1">
    <location>
        <begin position="180"/>
        <end position="212"/>
    </location>
</feature>
<dbReference type="Proteomes" id="UP000274822">
    <property type="component" value="Unassembled WGS sequence"/>
</dbReference>